<feature type="domain" description="Fibronectin type-III" evidence="5">
    <location>
        <begin position="180"/>
        <end position="269"/>
    </location>
</feature>
<dbReference type="CDD" id="cd00063">
    <property type="entry name" value="FN3"/>
    <property type="match status" value="29"/>
</dbReference>
<dbReference type="FunFam" id="2.60.40.10:FF:000547">
    <property type="entry name" value="Titin a"/>
    <property type="match status" value="1"/>
</dbReference>
<accession>A0AA40HT58</accession>
<feature type="domain" description="Fibronectin type-III" evidence="5">
    <location>
        <begin position="272"/>
        <end position="366"/>
    </location>
</feature>
<feature type="domain" description="Fibronectin type-III" evidence="5">
    <location>
        <begin position="1988"/>
        <end position="2083"/>
    </location>
</feature>
<evidence type="ECO:0000313" key="7">
    <source>
        <dbReference type="Proteomes" id="UP001177744"/>
    </source>
</evidence>
<dbReference type="Proteomes" id="UP001177744">
    <property type="component" value="Unassembled WGS sequence"/>
</dbReference>
<protein>
    <recommendedName>
        <fullName evidence="8">Titin</fullName>
    </recommendedName>
</protein>
<dbReference type="InterPro" id="IPR013783">
    <property type="entry name" value="Ig-like_fold"/>
</dbReference>
<dbReference type="InterPro" id="IPR003599">
    <property type="entry name" value="Ig_sub"/>
</dbReference>
<dbReference type="PANTHER" id="PTHR14340:SF13">
    <property type="entry name" value="TITIN"/>
    <property type="match status" value="1"/>
</dbReference>
<evidence type="ECO:0000256" key="2">
    <source>
        <dbReference type="ARBA" id="ARBA00023319"/>
    </source>
</evidence>
<evidence type="ECO:0000256" key="3">
    <source>
        <dbReference type="SAM" id="MobiDB-lite"/>
    </source>
</evidence>
<dbReference type="InterPro" id="IPR036116">
    <property type="entry name" value="FN3_sf"/>
</dbReference>
<dbReference type="FunFam" id="2.60.40.10:FF:000003">
    <property type="entry name" value="Titin isoform E"/>
    <property type="match status" value="4"/>
</dbReference>
<dbReference type="FunFam" id="2.60.40.10:FF:000135">
    <property type="entry name" value="Titin a"/>
    <property type="match status" value="2"/>
</dbReference>
<feature type="domain" description="Ig-like" evidence="4">
    <location>
        <begin position="1406"/>
        <end position="1494"/>
    </location>
</feature>
<feature type="domain" description="Fibronectin type-III" evidence="5">
    <location>
        <begin position="1065"/>
        <end position="1166"/>
    </location>
</feature>
<feature type="domain" description="Fibronectin type-III" evidence="5">
    <location>
        <begin position="1644"/>
        <end position="1741"/>
    </location>
</feature>
<dbReference type="FunFam" id="2.60.40.10:FF:000002">
    <property type="entry name" value="Titin a"/>
    <property type="match status" value="7"/>
</dbReference>
<feature type="domain" description="Ig-like" evidence="4">
    <location>
        <begin position="767"/>
        <end position="858"/>
    </location>
</feature>
<keyword evidence="1" id="KW-0677">Repeat</keyword>
<reference evidence="6" key="1">
    <citation type="submission" date="2023-06" db="EMBL/GenBank/DDBJ databases">
        <title>Reference genome for the Northern bat (Eptesicus nilssonii), a most northern bat species.</title>
        <authorList>
            <person name="Laine V.N."/>
            <person name="Pulliainen A.T."/>
            <person name="Lilley T.M."/>
        </authorList>
    </citation>
    <scope>NUCLEOTIDE SEQUENCE</scope>
    <source>
        <strain evidence="6">BLF_Eptnil</strain>
        <tissue evidence="6">Kidney</tissue>
    </source>
</reference>
<name>A0AA40HT58_CNENI</name>
<dbReference type="SMART" id="SM00060">
    <property type="entry name" value="FN3"/>
    <property type="match status" value="30"/>
</dbReference>
<evidence type="ECO:0000259" key="4">
    <source>
        <dbReference type="PROSITE" id="PS50835"/>
    </source>
</evidence>
<evidence type="ECO:0000256" key="1">
    <source>
        <dbReference type="ARBA" id="ARBA00022737"/>
    </source>
</evidence>
<evidence type="ECO:0000313" key="6">
    <source>
        <dbReference type="EMBL" id="KAK1336848.1"/>
    </source>
</evidence>
<feature type="domain" description="Fibronectin type-III" evidence="5">
    <location>
        <begin position="2090"/>
        <end position="2184"/>
    </location>
</feature>
<dbReference type="InterPro" id="IPR007110">
    <property type="entry name" value="Ig-like_dom"/>
</dbReference>
<dbReference type="InterPro" id="IPR003961">
    <property type="entry name" value="FN3_dom"/>
</dbReference>
<dbReference type="FunFam" id="2.60.40.10:FF:000011">
    <property type="entry name" value="Titin b"/>
    <property type="match status" value="1"/>
</dbReference>
<comment type="caution">
    <text evidence="6">The sequence shown here is derived from an EMBL/GenBank/DDBJ whole genome shotgun (WGS) entry which is preliminary data.</text>
</comment>
<feature type="domain" description="Fibronectin type-III" evidence="5">
    <location>
        <begin position="1"/>
        <end position="74"/>
    </location>
</feature>
<dbReference type="Pfam" id="PF07679">
    <property type="entry name" value="I-set"/>
    <property type="match status" value="8"/>
</dbReference>
<dbReference type="FunFam" id="2.60.40.10:FF:000012">
    <property type="entry name" value="titin isoform X1"/>
    <property type="match status" value="5"/>
</dbReference>
<dbReference type="FunFam" id="2.60.40.10:FF:000112">
    <property type="entry name" value="Titin a"/>
    <property type="match status" value="2"/>
</dbReference>
<dbReference type="SUPFAM" id="SSF49265">
    <property type="entry name" value="Fibronectin type III"/>
    <property type="match status" value="19"/>
</dbReference>
<dbReference type="SMART" id="SM00408">
    <property type="entry name" value="IGc2"/>
    <property type="match status" value="7"/>
</dbReference>
<feature type="region of interest" description="Disordered" evidence="3">
    <location>
        <begin position="944"/>
        <end position="973"/>
    </location>
</feature>
<dbReference type="CDD" id="cd05748">
    <property type="entry name" value="Ig_Titin_like"/>
    <property type="match status" value="3"/>
</dbReference>
<dbReference type="GO" id="GO:0045214">
    <property type="term" value="P:sarcomere organization"/>
    <property type="evidence" value="ECO:0007669"/>
    <property type="project" value="TreeGrafter"/>
</dbReference>
<feature type="domain" description="Fibronectin type-III" evidence="5">
    <location>
        <begin position="2795"/>
        <end position="2889"/>
    </location>
</feature>
<evidence type="ECO:0008006" key="8">
    <source>
        <dbReference type="Google" id="ProtNLM"/>
    </source>
</evidence>
<dbReference type="FunFam" id="2.60.40.10:FF:000859">
    <property type="entry name" value="Titin b"/>
    <property type="match status" value="1"/>
</dbReference>
<dbReference type="PROSITE" id="PS50853">
    <property type="entry name" value="FN3"/>
    <property type="match status" value="28"/>
</dbReference>
<feature type="domain" description="Fibronectin type-III" evidence="5">
    <location>
        <begin position="3269"/>
        <end position="3364"/>
    </location>
</feature>
<feature type="domain" description="Fibronectin type-III" evidence="5">
    <location>
        <begin position="1545"/>
        <end position="1643"/>
    </location>
</feature>
<dbReference type="FunFam" id="2.60.40.10:FF:000034">
    <property type="entry name" value="Titin isoform A"/>
    <property type="match status" value="5"/>
</dbReference>
<dbReference type="FunFam" id="2.60.40.10:FF:000980">
    <property type="entry name" value="Titin b"/>
    <property type="match status" value="1"/>
</dbReference>
<feature type="domain" description="Fibronectin type-III" evidence="5">
    <location>
        <begin position="865"/>
        <end position="960"/>
    </location>
</feature>
<feature type="domain" description="Fibronectin type-III" evidence="5">
    <location>
        <begin position="3566"/>
        <end position="3661"/>
    </location>
</feature>
<feature type="domain" description="Fibronectin type-III" evidence="5">
    <location>
        <begin position="80"/>
        <end position="174"/>
    </location>
</feature>
<feature type="domain" description="Fibronectin type-III" evidence="5">
    <location>
        <begin position="2677"/>
        <end position="2776"/>
    </location>
</feature>
<feature type="domain" description="Fibronectin type-III" evidence="5">
    <location>
        <begin position="3663"/>
        <end position="3756"/>
    </location>
</feature>
<feature type="domain" description="Ig-like" evidence="4">
    <location>
        <begin position="3071"/>
        <end position="3150"/>
    </location>
</feature>
<keyword evidence="2" id="KW-0393">Immunoglobulin domain</keyword>
<dbReference type="PANTHER" id="PTHR14340">
    <property type="entry name" value="MICROFIBRIL-ASSOCIATED GLYCOPROTEIN 3"/>
    <property type="match status" value="1"/>
</dbReference>
<feature type="domain" description="Fibronectin type-III" evidence="5">
    <location>
        <begin position="1900"/>
        <end position="1986"/>
    </location>
</feature>
<dbReference type="SMART" id="SM00409">
    <property type="entry name" value="IG"/>
    <property type="match status" value="9"/>
</dbReference>
<feature type="domain" description="Fibronectin type-III" evidence="5">
    <location>
        <begin position="3370"/>
        <end position="3466"/>
    </location>
</feature>
<dbReference type="FunFam" id="2.60.40.10:FF:001610">
    <property type="entry name" value="titin isoform X1"/>
    <property type="match status" value="1"/>
</dbReference>
<feature type="compositionally biased region" description="Basic and acidic residues" evidence="3">
    <location>
        <begin position="957"/>
        <end position="973"/>
    </location>
</feature>
<dbReference type="GO" id="GO:0048738">
    <property type="term" value="P:cardiac muscle tissue development"/>
    <property type="evidence" value="ECO:0007669"/>
    <property type="project" value="TreeGrafter"/>
</dbReference>
<dbReference type="PROSITE" id="PS50835">
    <property type="entry name" value="IG_LIKE"/>
    <property type="match status" value="8"/>
</dbReference>
<feature type="domain" description="Fibronectin type-III" evidence="5">
    <location>
        <begin position="372"/>
        <end position="468"/>
    </location>
</feature>
<feature type="domain" description="Fibronectin type-III" evidence="5">
    <location>
        <begin position="2187"/>
        <end position="2278"/>
    </location>
</feature>
<feature type="domain" description="Ig-like" evidence="4">
    <location>
        <begin position="3470"/>
        <end position="3559"/>
    </location>
</feature>
<dbReference type="InterPro" id="IPR013098">
    <property type="entry name" value="Ig_I-set"/>
</dbReference>
<sequence>MVGAKILGYIVEYQKVGDEEWRRANHTPESCPETTYKVTGLRDGQSYKFRVLAVNEAGESDPAHVPEPVLVKDRLDKPGPPRDLEVSEIRKDSCYLTWKEPLDDGGSVVTNYVVERRDVASAQWSPLSTTSKKKSHWAKHLNEGNQYLFRVAAENQYGRGPFVETPKPIKAVDPLHPPGPPKDLHHVDVDKTEVSLVWNKPDRDGGSPITGYLVEYQEEGTKDWIKFKTVTDLECVVTGLQQGHTYKFRVKAENIVGLSLPDTTIPIECQEKLGKPVVTDITENAATLSWTLPKSDGGSPITGYYVERREITGKWVRVNKTPIADLRFRVTGLYEGNTYEFRVFAENLAGLSNPSPSSDPIKACRPIKPPGPPINPKLKDKTKETADLVWTKPLSDGGSPILGYVVECQKAGTTQWNRINKDELIRQCAFTVPGLIEGTEYRFRIKAANIVGEGEPRELAESVIAKDILHPPEVELDVTCRDVITVRVGQTIHILARVKGRPEPDITWSKEGKVLVREKRVDLIHDLPRVELQIKEAVRADHGKYIISAKNSSGHAQGSAIVNVLDRPGPCQNLRISNVNKENCTISWENPLDNGGSEITNFIVESRKPNQKSWSIVASDVTKRLIKANLLANNEYYFRVCAENKVGVGPTIETKTPILAINPIDRPGEPENLHIADKGKTFVYLKWRRPDYDGGSPNLSYHVERRLKGSTDWERVHKGSIKETHFMVDKCVENQIYEFRVQTKNEGGESDWVKTEEVVVKEDLQKPVLDLKLSGVLTVKAGDTIRLEAGVRGKPFPEVSWTKDKDATDLTRSPRVKIDTSADSSKFSLTKAKRSDGGKYVITATNTAGSFVAYATVNVLDKPGPVRNLKISDVSSDRCTIRWDPPEDDGGCEIQNYILEKCESKRMVWSTYSSAVLTPSATVTRLIEGNEYIFRVRAENKIGTGPPTESKPVIAKTKFDRPGRPDPPDVTKVSKEEMTVVWSPPEYDGGKSITGYFLEKKEKHSIRWVPVNKSAIPERRLKVQNLFPGHEYQFRVKAENEIGIGEPSLPSKPVVAKDPIEPPGPPTNLKVVDTTKNSITLGWGKPVYDGGAPIIGYVVEMRPKKEDASPDEGWKRCNAAAQLIRMEFTATSLDENQEYEFRVCAQNQVGIGRPAELKDAIKPKEILEPPEIDLDASMRKLVTVRAGCPIRLFAIVRGRPAPKVTWRKVGIDNVVRKGQVDLVDTMAFLVIPNSTRDDSGKYSLTLVNPAGEKAVFVNVRVLDTPGPVSDLKVSDVTKTSCHISWAPPENDGGSQVTHYIVEKREPDPPRKLEVTEMTKNSATLAWLPPLRDGGAKIDGYIISYREEEQPADRWTEYSVVKDLSLVVTGLKEGKKYKFRVVARNSVGVSLPREAEGVYEAKEQLLPPKILMPEQITIKAGKKLRIEAHVYGKPHPTCKWKKGEDEVVTSSHLAVHKTDTSSILIIKDVTRKDSGYYSLTAENSSGTDTQKIKVTVMDAPGPPQPPFDISDIDADACSLSWHIPLEDGGSNITNYIVEKCDVSRGVPSEPKNARVTKVNKDCIFVAWDRPDSDGGSPITGYLIERKERNSLLWVKANDTPVRSTEYPCVGLIEGLEYSFRIYALNKAGSSPPSKPTEYVTARMPVGKPEVIDVSKSTVSLIWARPKHDGGSKIIGYFVEACKLPGDKWVRCNTTPHQIPQEEYTATGLEENAQYQFRAIAKTAVNISQPSEPSDPVTILAENVPPRIELGLSMKSLLTVKAGTNVCLDATVFGKPTPTVSWKKDDTLLKPAEGIKMARKRNLCTLELFSVNRKDSGDYTITAENPNGGSEITNYIVDKRETSRPNWAQVSATVPITSCSVEKLIEGHEYQFRICAENKYGVGDPILTEPAIAKNPYDPPGRCDPPVISNITKDHMTVSWKPPADDGGSPITGYLVEKRETQAVNWTKVNRKPVIERTIKATGLQEGTEYEFRVTAINKAGPGKPNPPGPPAFPKVYDTTRSSVSLSWGKPAYDGGSPIIGYLVEAKRADSDNWVRCNLPDKLQKTRFEVTGLMENIEYQFRVYAVNKVGYSDPSDVPDNHCPKDILNTPGPPVNVTVKEINKDSAYITWDPPIIDGGSPIINYVVEKRDAERKSWSTVATECPKTSFRVSKLEEGKSYFFRVFAENEYGIGDPGETRDAVKASETPGPVVDLKVRSVNKSSCTIGWKKPRSDGGSRITGYVVDFLTEENKWQRVMKALNLQYFAKDLIEGKEYTFRVSAENENGEGTPSEIIVVAKDDVVRDCQKSDAGKYTITLKNVAGTKEGTLSIKVVGKPGIPTGPIKFDEVTAEAITLKWGPPKDDGGSEITNYILEKRDSVNNKWVTCASAVQKTTFRVTRLHEGMEYTFRVSAENKYGVGEGLKSEPIVAKHPFGYHIEFKERNSLLWKRANKTPIRMKEFRVTGLTEGLEYEFRVMAINLAGVGKPSLPSEPVVALDPIEAPTIVLDPMIKDGLTVKAGETIVLSAISILGKPLPKSSWSKAGKDIRLSDVVQITSTPTSSMLAVKYATRKDAGEYTITATNPFGTKEEHVKVTVLDVPGPPGPIEISNVSAEKATLTWTPPLEDGGSPIKSYVLEKRETSRLLWTVVAEDIQSCRHVATKLIQGNEYLFRVSAVNQYGKGEPVESEPVKMVDRFGPPGPPEKPEVSNVTKNTATVSWKRPADDGGSEITGYHVERREKKGLRWVRATKTPVSDLRCKVTGLQEGNSYEFRVSAENRAGIGPPKCNRYDTGKFVMTIENPAGKKSGFVNVRVLDTPGPVLNLRPTDITKDSVTLHWDLPLVDGGSRITNYIVEKREATRKSYTTVSTKCHKCTYKVTGLTEGCEYFFRVMAENEYGIGVPTETTEPVKASEAPLPPESLNIMDITKSTVSLAWPKPKHDGGSKITGYVIEAQRKGSDQWTHITTVKGLECVVKNLTEGEEYTFQVMAVNSAGRSAPRESRPVIVKEQTMLPELDLRGIYQKLVIARAVEKRDLPNGRWLKANFSNILENEFTVSGLTEDAAYEFRVIAKNAAGAISPPSEPSDAITCRDDIEAPRIMVDIRFKDTIILKAGEAFKLEADVSGRPPPTMEWTKDGKELEGTGKLEIKIADFSTNLVNKDSSRRDGGAYTLTATNPGGFAKHIFNVKVLDRPGPPEGPLVVSDVTSEKCVLSWLPPLDDGGAKIDHYVVQKRETSRLAWTNVAAEVQVTKLKVTKLLKGNEYIFRVMAVNKYGVGEPLESEPVLAVDPYGPPDPPKNPEVTTITKDSMVVCWGHPDSDGGSEIINYIVERRDKAGQRWVKCNKKTVTDLRFKVSGLTEGHEYEFRIMAENAAGISAPSSTSPFYKACDAVFKPGPPGNPRVLDSSRSSISIAWNKPIYDGGSEITGYMVEIALPEEDEWQIVTPPAGLKATSYTITNLIENQEYKIRIYAMNSEGIGEPALVPGTPKAEDRLLPPEIELDADLRKVVTIRACCTLRLFVTIKGRPAPEVKWSREHGESLDKASIDSTSSYTLLIVGNVNRFDSGKYILTLENSSGSKSAFVNVRVLDTPGPPQDLKVKEVTKTSVTLTWEPPLIDGGSKIKNYIVEKRESTRKAYSTVATNCHKTSWKVDQLQEGCSYYFRVLAENEYGIGLPAETAESVKASERPLPPGKITLVDVTRNSVSLSWEKPEHDGGSRILGYIVEMQSKGSDKWVTCATVKVTEATITGLIQGEEYSFRVSAQNEKGISDPRQLSVPVIAKDLVIPPAFKLLFNTFTVLAGEDLKVDVPFVGRPPPAVTWLKDEVPLKQTTRVNAESTKIIHY</sequence>
<feature type="domain" description="Fibronectin type-III" evidence="5">
    <location>
        <begin position="2892"/>
        <end position="2984"/>
    </location>
</feature>
<dbReference type="FunFam" id="2.60.40.10:FF:000900">
    <property type="entry name" value="Titin a"/>
    <property type="match status" value="1"/>
</dbReference>
<dbReference type="SUPFAM" id="SSF48726">
    <property type="entry name" value="Immunoglobulin"/>
    <property type="match status" value="10"/>
</dbReference>
<feature type="domain" description="Fibronectin type-III" evidence="5">
    <location>
        <begin position="669"/>
        <end position="763"/>
    </location>
</feature>
<dbReference type="PRINTS" id="PR00014">
    <property type="entry name" value="FNTYPEIII"/>
</dbReference>
<dbReference type="GO" id="GO:0008307">
    <property type="term" value="F:structural constituent of muscle"/>
    <property type="evidence" value="ECO:0007669"/>
    <property type="project" value="TreeGrafter"/>
</dbReference>
<evidence type="ECO:0000259" key="5">
    <source>
        <dbReference type="PROSITE" id="PS50853"/>
    </source>
</evidence>
<dbReference type="FunFam" id="2.60.40.10:FF:001408">
    <property type="entry name" value="titin isoform X1"/>
    <property type="match status" value="1"/>
</dbReference>
<dbReference type="Pfam" id="PF00041">
    <property type="entry name" value="fn3"/>
    <property type="match status" value="28"/>
</dbReference>
<feature type="domain" description="Fibronectin type-III" evidence="5">
    <location>
        <begin position="2316"/>
        <end position="2411"/>
    </location>
</feature>
<feature type="domain" description="Ig-like" evidence="4">
    <location>
        <begin position="1744"/>
        <end position="1835"/>
    </location>
</feature>
<feature type="domain" description="Fibronectin type-III" evidence="5">
    <location>
        <begin position="1803"/>
        <end position="1894"/>
    </location>
</feature>
<gene>
    <name evidence="6" type="ORF">QTO34_002883</name>
</gene>
<feature type="domain" description="Ig-like" evidence="4">
    <location>
        <begin position="2479"/>
        <end position="2571"/>
    </location>
</feature>
<dbReference type="InterPro" id="IPR036179">
    <property type="entry name" value="Ig-like_dom_sf"/>
</dbReference>
<organism evidence="6 7">
    <name type="scientific">Cnephaeus nilssonii</name>
    <name type="common">Northern bat</name>
    <name type="synonym">Eptesicus nilssonii</name>
    <dbReference type="NCBI Taxonomy" id="3371016"/>
    <lineage>
        <taxon>Eukaryota</taxon>
        <taxon>Metazoa</taxon>
        <taxon>Chordata</taxon>
        <taxon>Craniata</taxon>
        <taxon>Vertebrata</taxon>
        <taxon>Euteleostomi</taxon>
        <taxon>Mammalia</taxon>
        <taxon>Eutheria</taxon>
        <taxon>Laurasiatheria</taxon>
        <taxon>Chiroptera</taxon>
        <taxon>Yangochiroptera</taxon>
        <taxon>Vespertilionidae</taxon>
        <taxon>Cnephaeus</taxon>
    </lineage>
</organism>
<feature type="domain" description="Fibronectin type-III" evidence="5">
    <location>
        <begin position="1308"/>
        <end position="1403"/>
    </location>
</feature>
<dbReference type="Gene3D" id="2.60.40.10">
    <property type="entry name" value="Immunoglobulins"/>
    <property type="match status" value="40"/>
</dbReference>
<feature type="domain" description="Fibronectin type-III" evidence="5">
    <location>
        <begin position="570"/>
        <end position="664"/>
    </location>
</feature>
<feature type="domain" description="Fibronectin type-III" evidence="5">
    <location>
        <begin position="2578"/>
        <end position="2671"/>
    </location>
</feature>
<dbReference type="InterPro" id="IPR003598">
    <property type="entry name" value="Ig_sub2"/>
</dbReference>
<keyword evidence="7" id="KW-1185">Reference proteome</keyword>
<feature type="domain" description="Ig-like" evidence="4">
    <location>
        <begin position="472"/>
        <end position="563"/>
    </location>
</feature>
<dbReference type="EMBL" id="JAULJE010000012">
    <property type="protein sequence ID" value="KAK1336848.1"/>
    <property type="molecule type" value="Genomic_DNA"/>
</dbReference>
<proteinExistence type="predicted"/>
<feature type="domain" description="Fibronectin type-III" evidence="5">
    <location>
        <begin position="964"/>
        <end position="1059"/>
    </location>
</feature>
<feature type="domain" description="Fibronectin type-III" evidence="5">
    <location>
        <begin position="3169"/>
        <end position="3263"/>
    </location>
</feature>
<feature type="domain" description="Ig-like" evidence="4">
    <location>
        <begin position="1170"/>
        <end position="1256"/>
    </location>
</feature>
<dbReference type="GO" id="GO:0031430">
    <property type="term" value="C:M band"/>
    <property type="evidence" value="ECO:0007669"/>
    <property type="project" value="TreeGrafter"/>
</dbReference>
<dbReference type="FunFam" id="2.60.40.10:FF:000031">
    <property type="entry name" value="Myosin-binding protein C, slow type"/>
    <property type="match status" value="1"/>
</dbReference>